<keyword evidence="4" id="KW-0645">Protease</keyword>
<dbReference type="Gene3D" id="1.10.101.10">
    <property type="entry name" value="PGBD-like superfamily/PGBD"/>
    <property type="match status" value="1"/>
</dbReference>
<dbReference type="Gene3D" id="3.40.390.10">
    <property type="entry name" value="Collagenase (Catalytic Domain)"/>
    <property type="match status" value="1"/>
</dbReference>
<dbReference type="EMBL" id="CATNWA010020083">
    <property type="protein sequence ID" value="CAI9616586.1"/>
    <property type="molecule type" value="Genomic_DNA"/>
</dbReference>
<name>A0ABN9H4C6_9NEOB</name>
<dbReference type="InterPro" id="IPR024079">
    <property type="entry name" value="MetalloPept_cat_dom_sf"/>
</dbReference>
<dbReference type="PROSITE" id="PS00546">
    <property type="entry name" value="CYSTEINE_SWITCH"/>
    <property type="match status" value="1"/>
</dbReference>
<dbReference type="InterPro" id="IPR001818">
    <property type="entry name" value="Pept_M10_metallopeptidase"/>
</dbReference>
<keyword evidence="8" id="KW-0862">Zinc</keyword>
<evidence type="ECO:0000313" key="13">
    <source>
        <dbReference type="Proteomes" id="UP001162483"/>
    </source>
</evidence>
<keyword evidence="5" id="KW-0479">Metal-binding</keyword>
<keyword evidence="7" id="KW-0378">Hydrolase</keyword>
<dbReference type="Proteomes" id="UP001162483">
    <property type="component" value="Unassembled WGS sequence"/>
</dbReference>
<comment type="cofactor">
    <cofactor evidence="1">
        <name>Ca(2+)</name>
        <dbReference type="ChEBI" id="CHEBI:29108"/>
    </cofactor>
</comment>
<comment type="similarity">
    <text evidence="3">Belongs to the peptidase M10A family.</text>
</comment>
<organism evidence="12 13">
    <name type="scientific">Staurois parvus</name>
    <dbReference type="NCBI Taxonomy" id="386267"/>
    <lineage>
        <taxon>Eukaryota</taxon>
        <taxon>Metazoa</taxon>
        <taxon>Chordata</taxon>
        <taxon>Craniata</taxon>
        <taxon>Vertebrata</taxon>
        <taxon>Euteleostomi</taxon>
        <taxon>Amphibia</taxon>
        <taxon>Batrachia</taxon>
        <taxon>Anura</taxon>
        <taxon>Neobatrachia</taxon>
        <taxon>Ranoidea</taxon>
        <taxon>Ranidae</taxon>
        <taxon>Staurois</taxon>
    </lineage>
</organism>
<keyword evidence="9" id="KW-0482">Metalloprotease</keyword>
<sequence length="177" mass="20062">MSTLRSAQILSSAISQMQQFYGIPVTGELDKATTEWMQRPRCGVPDQYGSRAKSNMRRKRIQNYSDKLGVYNSVDAIRKAFAVWSSATSLTFKEIPYESLRQHQATADIVILFASSFHGDSSPFDGPGGFLAHAYFPVQGWVVTPILTLKNRGHQCRPWQGITFSWWLFMSSDTRWA</sequence>
<comment type="caution">
    <text evidence="12">The sequence shown here is derived from an EMBL/GenBank/DDBJ whole genome shotgun (WGS) entry which is preliminary data.</text>
</comment>
<protein>
    <recommendedName>
        <fullName evidence="11">Peptidase metallopeptidase domain-containing protein</fullName>
    </recommendedName>
</protein>
<keyword evidence="10" id="KW-0865">Zymogen</keyword>
<gene>
    <name evidence="12" type="ORF">SPARVUS_LOCUS15405294</name>
</gene>
<evidence type="ECO:0000256" key="9">
    <source>
        <dbReference type="ARBA" id="ARBA00023049"/>
    </source>
</evidence>
<keyword evidence="13" id="KW-1185">Reference proteome</keyword>
<evidence type="ECO:0000313" key="12">
    <source>
        <dbReference type="EMBL" id="CAI9616586.1"/>
    </source>
</evidence>
<dbReference type="InterPro" id="IPR021158">
    <property type="entry name" value="Pept_M10A_Zn_BS"/>
</dbReference>
<evidence type="ECO:0000256" key="5">
    <source>
        <dbReference type="ARBA" id="ARBA00022723"/>
    </source>
</evidence>
<dbReference type="Pfam" id="PF00413">
    <property type="entry name" value="Peptidase_M10"/>
    <property type="match status" value="1"/>
</dbReference>
<dbReference type="PRINTS" id="PR00138">
    <property type="entry name" value="MATRIXIN"/>
</dbReference>
<evidence type="ECO:0000256" key="1">
    <source>
        <dbReference type="ARBA" id="ARBA00001913"/>
    </source>
</evidence>
<dbReference type="Pfam" id="PF01471">
    <property type="entry name" value="PG_binding_1"/>
    <property type="match status" value="1"/>
</dbReference>
<dbReference type="InterPro" id="IPR036366">
    <property type="entry name" value="PGBDSf"/>
</dbReference>
<keyword evidence="6" id="KW-0732">Signal</keyword>
<dbReference type="InterPro" id="IPR021190">
    <property type="entry name" value="Pept_M10A"/>
</dbReference>
<reference evidence="12" key="1">
    <citation type="submission" date="2023-05" db="EMBL/GenBank/DDBJ databases">
        <authorList>
            <person name="Stuckert A."/>
        </authorList>
    </citation>
    <scope>NUCLEOTIDE SEQUENCE</scope>
</reference>
<feature type="domain" description="Peptidase metallopeptidase" evidence="11">
    <location>
        <begin position="57"/>
        <end position="177"/>
    </location>
</feature>
<evidence type="ECO:0000259" key="11">
    <source>
        <dbReference type="SMART" id="SM00235"/>
    </source>
</evidence>
<comment type="cofactor">
    <cofactor evidence="2">
        <name>Zn(2+)</name>
        <dbReference type="ChEBI" id="CHEBI:29105"/>
    </cofactor>
</comment>
<evidence type="ECO:0000256" key="10">
    <source>
        <dbReference type="ARBA" id="ARBA00023145"/>
    </source>
</evidence>
<evidence type="ECO:0000256" key="4">
    <source>
        <dbReference type="ARBA" id="ARBA00022670"/>
    </source>
</evidence>
<dbReference type="SUPFAM" id="SSF55486">
    <property type="entry name" value="Metalloproteases ('zincins'), catalytic domain"/>
    <property type="match status" value="1"/>
</dbReference>
<evidence type="ECO:0000256" key="2">
    <source>
        <dbReference type="ARBA" id="ARBA00001947"/>
    </source>
</evidence>
<dbReference type="SMART" id="SM00235">
    <property type="entry name" value="ZnMc"/>
    <property type="match status" value="1"/>
</dbReference>
<evidence type="ECO:0000256" key="8">
    <source>
        <dbReference type="ARBA" id="ARBA00022833"/>
    </source>
</evidence>
<dbReference type="InterPro" id="IPR036365">
    <property type="entry name" value="PGBD-like_sf"/>
</dbReference>
<evidence type="ECO:0000256" key="6">
    <source>
        <dbReference type="ARBA" id="ARBA00022729"/>
    </source>
</evidence>
<accession>A0ABN9H4C6</accession>
<dbReference type="PANTHER" id="PTHR10201">
    <property type="entry name" value="MATRIX METALLOPROTEINASE"/>
    <property type="match status" value="1"/>
</dbReference>
<evidence type="ECO:0000256" key="3">
    <source>
        <dbReference type="ARBA" id="ARBA00010370"/>
    </source>
</evidence>
<dbReference type="InterPro" id="IPR006026">
    <property type="entry name" value="Peptidase_Metallo"/>
</dbReference>
<dbReference type="InterPro" id="IPR002477">
    <property type="entry name" value="Peptidoglycan-bd-like"/>
</dbReference>
<dbReference type="SUPFAM" id="SSF47090">
    <property type="entry name" value="PGBD-like"/>
    <property type="match status" value="1"/>
</dbReference>
<dbReference type="PANTHER" id="PTHR10201:SF25">
    <property type="entry name" value="MATRIX METALLOPROTEINASE-15"/>
    <property type="match status" value="1"/>
</dbReference>
<proteinExistence type="inferred from homology"/>
<evidence type="ECO:0000256" key="7">
    <source>
        <dbReference type="ARBA" id="ARBA00022801"/>
    </source>
</evidence>